<evidence type="ECO:0000313" key="1">
    <source>
        <dbReference type="EMBL" id="GAG25804.1"/>
    </source>
</evidence>
<evidence type="ECO:0008006" key="2">
    <source>
        <dbReference type="Google" id="ProtNLM"/>
    </source>
</evidence>
<comment type="caution">
    <text evidence="1">The sequence shown here is derived from an EMBL/GenBank/DDBJ whole genome shotgun (WGS) entry which is preliminary data.</text>
</comment>
<organism evidence="1">
    <name type="scientific">marine sediment metagenome</name>
    <dbReference type="NCBI Taxonomy" id="412755"/>
    <lineage>
        <taxon>unclassified sequences</taxon>
        <taxon>metagenomes</taxon>
        <taxon>ecological metagenomes</taxon>
    </lineage>
</organism>
<dbReference type="Gene3D" id="3.90.1580.10">
    <property type="entry name" value="paralog of FGE (formylglycine-generating enzyme)"/>
    <property type="match status" value="1"/>
</dbReference>
<dbReference type="InterPro" id="IPR016187">
    <property type="entry name" value="CTDL_fold"/>
</dbReference>
<dbReference type="AlphaFoldDB" id="X0W4J7"/>
<feature type="non-terminal residue" evidence="1">
    <location>
        <position position="1"/>
    </location>
</feature>
<gene>
    <name evidence="1" type="ORF">S01H1_59221</name>
</gene>
<accession>X0W4J7</accession>
<reference evidence="1" key="1">
    <citation type="journal article" date="2014" name="Front. Microbiol.">
        <title>High frequency of phylogenetically diverse reductive dehalogenase-homologous genes in deep subseafloor sedimentary metagenomes.</title>
        <authorList>
            <person name="Kawai M."/>
            <person name="Futagami T."/>
            <person name="Toyoda A."/>
            <person name="Takaki Y."/>
            <person name="Nishi S."/>
            <person name="Hori S."/>
            <person name="Arai W."/>
            <person name="Tsubouchi T."/>
            <person name="Morono Y."/>
            <person name="Uchiyama I."/>
            <person name="Ito T."/>
            <person name="Fujiyama A."/>
            <person name="Inagaki F."/>
            <person name="Takami H."/>
        </authorList>
    </citation>
    <scope>NUCLEOTIDE SEQUENCE</scope>
    <source>
        <strain evidence="1">Expedition CK06-06</strain>
    </source>
</reference>
<name>X0W4J7_9ZZZZ</name>
<sequence length="43" mass="4955">SHLRLFYGGSMMNYAFDLRSFTENSGIPEYVSFAVGFRCVRDI</sequence>
<proteinExistence type="predicted"/>
<dbReference type="EMBL" id="BARS01038726">
    <property type="protein sequence ID" value="GAG25804.1"/>
    <property type="molecule type" value="Genomic_DNA"/>
</dbReference>
<dbReference type="SUPFAM" id="SSF56436">
    <property type="entry name" value="C-type lectin-like"/>
    <property type="match status" value="1"/>
</dbReference>
<dbReference type="InterPro" id="IPR042095">
    <property type="entry name" value="SUMF_sf"/>
</dbReference>
<protein>
    <recommendedName>
        <fullName evidence="2">Sulfatase-modifying factor enzyme domain-containing protein</fullName>
    </recommendedName>
</protein>